<feature type="non-terminal residue" evidence="2">
    <location>
        <position position="1"/>
    </location>
</feature>
<accession>A0A6J4LMI5</accession>
<dbReference type="AlphaFoldDB" id="A0A6J4LMI5"/>
<reference evidence="2" key="1">
    <citation type="submission" date="2020-02" db="EMBL/GenBank/DDBJ databases">
        <authorList>
            <person name="Meier V. D."/>
        </authorList>
    </citation>
    <scope>NUCLEOTIDE SEQUENCE</scope>
    <source>
        <strain evidence="2">AVDCRST_MAG16</strain>
    </source>
</reference>
<feature type="compositionally biased region" description="Low complexity" evidence="1">
    <location>
        <begin position="55"/>
        <end position="64"/>
    </location>
</feature>
<feature type="compositionally biased region" description="Basic and acidic residues" evidence="1">
    <location>
        <begin position="23"/>
        <end position="40"/>
    </location>
</feature>
<feature type="compositionally biased region" description="Basic residues" evidence="1">
    <location>
        <begin position="75"/>
        <end position="96"/>
    </location>
</feature>
<feature type="region of interest" description="Disordered" evidence="1">
    <location>
        <begin position="1"/>
        <end position="102"/>
    </location>
</feature>
<name>A0A6J4LMI5_9ACTN</name>
<proteinExistence type="predicted"/>
<feature type="compositionally biased region" description="Low complexity" evidence="1">
    <location>
        <begin position="1"/>
        <end position="12"/>
    </location>
</feature>
<dbReference type="EMBL" id="CADCUE010000131">
    <property type="protein sequence ID" value="CAA9334944.1"/>
    <property type="molecule type" value="Genomic_DNA"/>
</dbReference>
<feature type="non-terminal residue" evidence="2">
    <location>
        <position position="123"/>
    </location>
</feature>
<evidence type="ECO:0000256" key="1">
    <source>
        <dbReference type="SAM" id="MobiDB-lite"/>
    </source>
</evidence>
<evidence type="ECO:0000313" key="2">
    <source>
        <dbReference type="EMBL" id="CAA9334944.1"/>
    </source>
</evidence>
<sequence length="123" mass="12874">QLHLGQAAAALARGGGARQRSGRVGERRAGDPHPLGHQEPDAGGGLLRRRRLWRRGLPARDQPGADGGPAGARPAHGRRGRRAPRRRLRGAGRARRAVADGVRPAVRARPGCRARAAVGPAAV</sequence>
<protein>
    <submittedName>
        <fullName evidence="2">Uncharacterized protein</fullName>
    </submittedName>
</protein>
<organism evidence="2">
    <name type="scientific">uncultured Frankineae bacterium</name>
    <dbReference type="NCBI Taxonomy" id="437475"/>
    <lineage>
        <taxon>Bacteria</taxon>
        <taxon>Bacillati</taxon>
        <taxon>Actinomycetota</taxon>
        <taxon>Actinomycetes</taxon>
        <taxon>Frankiales</taxon>
        <taxon>environmental samples</taxon>
    </lineage>
</organism>
<gene>
    <name evidence="2" type="ORF">AVDCRST_MAG16-1488</name>
</gene>